<dbReference type="EC" id="2.3.1.-" evidence="6"/>
<dbReference type="SUPFAM" id="SSF51230">
    <property type="entry name" value="Single hybrid motif"/>
    <property type="match status" value="1"/>
</dbReference>
<dbReference type="EMBL" id="AP022613">
    <property type="protein sequence ID" value="BBZ40633.1"/>
    <property type="molecule type" value="Genomic_DNA"/>
</dbReference>
<dbReference type="GO" id="GO:0031405">
    <property type="term" value="F:lipoic acid binding"/>
    <property type="evidence" value="ECO:0007669"/>
    <property type="project" value="TreeGrafter"/>
</dbReference>
<gene>
    <name evidence="7" type="primary">bkdC</name>
    <name evidence="7" type="ORF">MCNS_36960</name>
</gene>
<dbReference type="Pfam" id="PF00198">
    <property type="entry name" value="2-oxoacid_dh"/>
    <property type="match status" value="1"/>
</dbReference>
<dbReference type="CDD" id="cd06849">
    <property type="entry name" value="lipoyl_domain"/>
    <property type="match status" value="1"/>
</dbReference>
<dbReference type="AlphaFoldDB" id="A0A1X1TB58"/>
<keyword evidence="8" id="KW-1185">Reference proteome</keyword>
<organism evidence="7 8">
    <name type="scientific">Mycobacterium conspicuum</name>
    <dbReference type="NCBI Taxonomy" id="44010"/>
    <lineage>
        <taxon>Bacteria</taxon>
        <taxon>Bacillati</taxon>
        <taxon>Actinomycetota</taxon>
        <taxon>Actinomycetes</taxon>
        <taxon>Mycobacteriales</taxon>
        <taxon>Mycobacteriaceae</taxon>
        <taxon>Mycobacterium</taxon>
    </lineage>
</organism>
<evidence type="ECO:0000256" key="2">
    <source>
        <dbReference type="ARBA" id="ARBA00007317"/>
    </source>
</evidence>
<dbReference type="InterPro" id="IPR036625">
    <property type="entry name" value="E3-bd_dom_sf"/>
</dbReference>
<dbReference type="GO" id="GO:0005737">
    <property type="term" value="C:cytoplasm"/>
    <property type="evidence" value="ECO:0007669"/>
    <property type="project" value="TreeGrafter"/>
</dbReference>
<dbReference type="Pfam" id="PF00364">
    <property type="entry name" value="Biotin_lipoyl"/>
    <property type="match status" value="1"/>
</dbReference>
<dbReference type="InterPro" id="IPR004167">
    <property type="entry name" value="PSBD"/>
</dbReference>
<dbReference type="OrthoDB" id="9805770at2"/>
<dbReference type="Pfam" id="PF02817">
    <property type="entry name" value="E3_binding"/>
    <property type="match status" value="1"/>
</dbReference>
<dbReference type="InterPro" id="IPR001078">
    <property type="entry name" value="2-oxoacid_DH_actylTfrase"/>
</dbReference>
<evidence type="ECO:0000256" key="5">
    <source>
        <dbReference type="ARBA" id="ARBA00023315"/>
    </source>
</evidence>
<dbReference type="InterPro" id="IPR050743">
    <property type="entry name" value="2-oxoacid_DH_E2_comp"/>
</dbReference>
<comment type="similarity">
    <text evidence="2 6">Belongs to the 2-oxoacid dehydrogenase family.</text>
</comment>
<keyword evidence="4 6" id="KW-0450">Lipoyl</keyword>
<evidence type="ECO:0000256" key="1">
    <source>
        <dbReference type="ARBA" id="ARBA00001938"/>
    </source>
</evidence>
<name>A0A1X1TB58_9MYCO</name>
<dbReference type="InterPro" id="IPR023213">
    <property type="entry name" value="CAT-like_dom_sf"/>
</dbReference>
<dbReference type="PROSITE" id="PS51826">
    <property type="entry name" value="PSBD"/>
    <property type="match status" value="1"/>
</dbReference>
<evidence type="ECO:0000256" key="6">
    <source>
        <dbReference type="RuleBase" id="RU003423"/>
    </source>
</evidence>
<dbReference type="Gene3D" id="2.40.50.100">
    <property type="match status" value="1"/>
</dbReference>
<evidence type="ECO:0000313" key="8">
    <source>
        <dbReference type="Proteomes" id="UP000467385"/>
    </source>
</evidence>
<dbReference type="FunFam" id="3.30.559.10:FF:000007">
    <property type="entry name" value="Dihydrolipoamide acetyltransferase component of pyruvate dehydrogenase complex"/>
    <property type="match status" value="1"/>
</dbReference>
<comment type="cofactor">
    <cofactor evidence="1 6">
        <name>(R)-lipoate</name>
        <dbReference type="ChEBI" id="CHEBI:83088"/>
    </cofactor>
</comment>
<dbReference type="InterPro" id="IPR011053">
    <property type="entry name" value="Single_hybrid_motif"/>
</dbReference>
<reference evidence="7 8" key="1">
    <citation type="journal article" date="2019" name="Emerg. Microbes Infect.">
        <title>Comprehensive subspecies identification of 175 nontuberculous mycobacteria species based on 7547 genomic profiles.</title>
        <authorList>
            <person name="Matsumoto Y."/>
            <person name="Kinjo T."/>
            <person name="Motooka D."/>
            <person name="Nabeya D."/>
            <person name="Jung N."/>
            <person name="Uechi K."/>
            <person name="Horii T."/>
            <person name="Iida T."/>
            <person name="Fujita J."/>
            <person name="Nakamura S."/>
        </authorList>
    </citation>
    <scope>NUCLEOTIDE SEQUENCE [LARGE SCALE GENOMIC DNA]</scope>
    <source>
        <strain evidence="7 8">JCM 14738</strain>
    </source>
</reference>
<dbReference type="GO" id="GO:0016407">
    <property type="term" value="F:acetyltransferase activity"/>
    <property type="evidence" value="ECO:0007669"/>
    <property type="project" value="TreeGrafter"/>
</dbReference>
<dbReference type="RefSeq" id="WP_085233089.1">
    <property type="nucleotide sequence ID" value="NZ_AP022613.1"/>
</dbReference>
<evidence type="ECO:0000256" key="4">
    <source>
        <dbReference type="ARBA" id="ARBA00022823"/>
    </source>
</evidence>
<dbReference type="STRING" id="44010.AWC00_13065"/>
<dbReference type="InterPro" id="IPR000089">
    <property type="entry name" value="Biotin_lipoyl"/>
</dbReference>
<dbReference type="PROSITE" id="PS50968">
    <property type="entry name" value="BIOTINYL_LIPOYL"/>
    <property type="match status" value="1"/>
</dbReference>
<dbReference type="PANTHER" id="PTHR43178">
    <property type="entry name" value="DIHYDROLIPOAMIDE ACETYLTRANSFERASE COMPONENT OF PYRUVATE DEHYDROGENASE COMPLEX"/>
    <property type="match status" value="1"/>
</dbReference>
<evidence type="ECO:0000313" key="7">
    <source>
        <dbReference type="EMBL" id="BBZ40633.1"/>
    </source>
</evidence>
<dbReference type="Gene3D" id="4.10.320.10">
    <property type="entry name" value="E3-binding domain"/>
    <property type="match status" value="1"/>
</dbReference>
<sequence>MSTEERVKSFRVPDLGEGLEEVTVTSWNVAVGDSVELNQTLCTVETAKAEVEIPSPYQGRIVERGGAEGDVLKVGAVLARIDTAAVASNGEAPPTLVGYGADTGIDTGRRPVRPLAAPPARKLAKELSIDLAAIQHGAGAVITRADVLAAARDTEADSDVRPVRGVQARMAEKMTLSHREIPAAKVSVEVDCTALLRLRERFRREHPDITPFVLTLRLLAIALAHNTILNSTWLDSPAGPQLRVHRSVHLGIGVATERGLLVPVIADAHNKTTRELASRTAELITGARAGTLTPAELTGSTFTVSNFGALGVDDGVPVINHPEAAILGMGAIKPRPVVLDDQVVARPTMVLTCVFDHRVADGAQVAQFVRELRDLIESPETALLDL</sequence>
<keyword evidence="5 6" id="KW-0012">Acyltransferase</keyword>
<dbReference type="Proteomes" id="UP000467385">
    <property type="component" value="Chromosome"/>
</dbReference>
<dbReference type="SUPFAM" id="SSF52777">
    <property type="entry name" value="CoA-dependent acyltransferases"/>
    <property type="match status" value="1"/>
</dbReference>
<dbReference type="Gene3D" id="3.30.559.10">
    <property type="entry name" value="Chloramphenicol acetyltransferase-like domain"/>
    <property type="match status" value="1"/>
</dbReference>
<evidence type="ECO:0000256" key="3">
    <source>
        <dbReference type="ARBA" id="ARBA00022679"/>
    </source>
</evidence>
<dbReference type="PANTHER" id="PTHR43178:SF5">
    <property type="entry name" value="LIPOAMIDE ACYLTRANSFERASE COMPONENT OF BRANCHED-CHAIN ALPHA-KETO ACID DEHYDROGENASE COMPLEX, MITOCHONDRIAL"/>
    <property type="match status" value="1"/>
</dbReference>
<protein>
    <recommendedName>
        <fullName evidence="6">Dihydrolipoamide acetyltransferase component of pyruvate dehydrogenase complex</fullName>
        <ecNumber evidence="6">2.3.1.-</ecNumber>
    </recommendedName>
</protein>
<keyword evidence="3 6" id="KW-0808">Transferase</keyword>
<accession>A0A1X1TB58</accession>
<proteinExistence type="inferred from homology"/>